<protein>
    <submittedName>
        <fullName evidence="1">Uncharacterized protein</fullName>
    </submittedName>
</protein>
<evidence type="ECO:0000313" key="2">
    <source>
        <dbReference type="Proteomes" id="UP001258017"/>
    </source>
</evidence>
<sequence>MDPEKLNSIYSKVICSPAITRNSLSRKIWTQPTIDNRNDEDDIQFFDSLKKKIDNGSLKCLQNKYKSTKSYGTRKRKYNFNEKITNIIERFEEAREHKDHIEVHTIKLHSQTKEICENNTGSCVHNNKILKSVNMNVNNECCMLSRDYSKEEFIQKK</sequence>
<accession>A0AAD9RQ10</accession>
<reference evidence="1" key="1">
    <citation type="submission" date="2021-08" db="EMBL/GenBank/DDBJ databases">
        <authorList>
            <person name="Misof B."/>
            <person name="Oliver O."/>
            <person name="Podsiadlowski L."/>
            <person name="Donath A."/>
            <person name="Peters R."/>
            <person name="Mayer C."/>
            <person name="Rust J."/>
            <person name="Gunkel S."/>
            <person name="Lesny P."/>
            <person name="Martin S."/>
            <person name="Oeyen J.P."/>
            <person name="Petersen M."/>
            <person name="Panagiotis P."/>
            <person name="Wilbrandt J."/>
            <person name="Tanja T."/>
        </authorList>
    </citation>
    <scope>NUCLEOTIDE SEQUENCE</scope>
    <source>
        <strain evidence="1">GBR_01_08_01A</strain>
        <tissue evidence="1">Thorax + abdomen</tissue>
    </source>
</reference>
<name>A0AAD9RQ10_9HYME</name>
<comment type="caution">
    <text evidence="1">The sequence shown here is derived from an EMBL/GenBank/DDBJ whole genome shotgun (WGS) entry which is preliminary data.</text>
</comment>
<evidence type="ECO:0000313" key="1">
    <source>
        <dbReference type="EMBL" id="KAK2583648.1"/>
    </source>
</evidence>
<proteinExistence type="predicted"/>
<dbReference type="EMBL" id="JAIFRP010000030">
    <property type="protein sequence ID" value="KAK2583648.1"/>
    <property type="molecule type" value="Genomic_DNA"/>
</dbReference>
<gene>
    <name evidence="1" type="ORF">KPH14_009583</name>
</gene>
<reference evidence="1" key="2">
    <citation type="journal article" date="2023" name="Commun. Biol.">
        <title>Intrasexual cuticular hydrocarbon dimorphism in a wasp sheds light on hydrocarbon biosynthesis genes in Hymenoptera.</title>
        <authorList>
            <person name="Moris V.C."/>
            <person name="Podsiadlowski L."/>
            <person name="Martin S."/>
            <person name="Oeyen J.P."/>
            <person name="Donath A."/>
            <person name="Petersen M."/>
            <person name="Wilbrandt J."/>
            <person name="Misof B."/>
            <person name="Liedtke D."/>
            <person name="Thamm M."/>
            <person name="Scheiner R."/>
            <person name="Schmitt T."/>
            <person name="Niehuis O."/>
        </authorList>
    </citation>
    <scope>NUCLEOTIDE SEQUENCE</scope>
    <source>
        <strain evidence="1">GBR_01_08_01A</strain>
    </source>
</reference>
<keyword evidence="2" id="KW-1185">Reference proteome</keyword>
<dbReference type="AlphaFoldDB" id="A0AAD9RQ10"/>
<dbReference type="Proteomes" id="UP001258017">
    <property type="component" value="Unassembled WGS sequence"/>
</dbReference>
<organism evidence="1 2">
    <name type="scientific">Odynerus spinipes</name>
    <dbReference type="NCBI Taxonomy" id="1348599"/>
    <lineage>
        <taxon>Eukaryota</taxon>
        <taxon>Metazoa</taxon>
        <taxon>Ecdysozoa</taxon>
        <taxon>Arthropoda</taxon>
        <taxon>Hexapoda</taxon>
        <taxon>Insecta</taxon>
        <taxon>Pterygota</taxon>
        <taxon>Neoptera</taxon>
        <taxon>Endopterygota</taxon>
        <taxon>Hymenoptera</taxon>
        <taxon>Apocrita</taxon>
        <taxon>Aculeata</taxon>
        <taxon>Vespoidea</taxon>
        <taxon>Vespidae</taxon>
        <taxon>Eumeninae</taxon>
        <taxon>Odynerus</taxon>
    </lineage>
</organism>